<dbReference type="GO" id="GO:0019805">
    <property type="term" value="P:quinolinate biosynthetic process"/>
    <property type="evidence" value="ECO:0007669"/>
    <property type="project" value="UniProtKB-UniRule"/>
</dbReference>
<dbReference type="HAMAP" id="MF_00825">
    <property type="entry name" value="3_HAO"/>
    <property type="match status" value="1"/>
</dbReference>
<keyword evidence="7 8" id="KW-0408">Iron</keyword>
<evidence type="ECO:0000313" key="9">
    <source>
        <dbReference type="EMBL" id="KAF6027739.1"/>
    </source>
</evidence>
<dbReference type="GO" id="GO:0005737">
    <property type="term" value="C:cytoplasm"/>
    <property type="evidence" value="ECO:0007669"/>
    <property type="project" value="UniProtKB-SubCell"/>
</dbReference>
<evidence type="ECO:0000256" key="2">
    <source>
        <dbReference type="ARBA" id="ARBA00002752"/>
    </source>
</evidence>
<feature type="binding site" evidence="8">
    <location>
        <position position="47"/>
    </location>
    <ligand>
        <name>Fe cation</name>
        <dbReference type="ChEBI" id="CHEBI:24875"/>
        <note>catalytic</note>
    </ligand>
</feature>
<dbReference type="GO" id="GO:0034354">
    <property type="term" value="P:'de novo' NAD+ biosynthetic process from L-tryptophan"/>
    <property type="evidence" value="ECO:0007669"/>
    <property type="project" value="UniProtKB-UniRule"/>
</dbReference>
<evidence type="ECO:0000256" key="8">
    <source>
        <dbReference type="HAMAP-Rule" id="MF_03019"/>
    </source>
</evidence>
<comment type="catalytic activity">
    <reaction evidence="8">
        <text>3-hydroxyanthranilate + O2 = (2Z,4Z)-2-amino-3-carboxymuconate 6-semialdehyde</text>
        <dbReference type="Rhea" id="RHEA:17953"/>
        <dbReference type="ChEBI" id="CHEBI:15379"/>
        <dbReference type="ChEBI" id="CHEBI:36559"/>
        <dbReference type="ChEBI" id="CHEBI:77612"/>
        <dbReference type="EC" id="1.13.11.6"/>
    </reaction>
</comment>
<comment type="subcellular location">
    <subcellularLocation>
        <location evidence="8">Cytoplasm</location>
    </subcellularLocation>
</comment>
<dbReference type="PANTHER" id="PTHR15497">
    <property type="entry name" value="3-HYDROXYANTHRANILATE 3,4-DIOXYGENASE"/>
    <property type="match status" value="1"/>
</dbReference>
<name>A0A7J7JN35_BUGNE</name>
<dbReference type="Gene3D" id="2.60.120.10">
    <property type="entry name" value="Jelly Rolls"/>
    <property type="match status" value="1"/>
</dbReference>
<dbReference type="Pfam" id="PF06052">
    <property type="entry name" value="3-HAO"/>
    <property type="match status" value="1"/>
</dbReference>
<dbReference type="GO" id="GO:0006569">
    <property type="term" value="P:L-tryptophan catabolic process"/>
    <property type="evidence" value="ECO:0007669"/>
    <property type="project" value="UniProtKB-UniRule"/>
</dbReference>
<accession>A0A7J7JN35</accession>
<dbReference type="CDD" id="cd06123">
    <property type="entry name" value="cupin_HAO"/>
    <property type="match status" value="1"/>
</dbReference>
<evidence type="ECO:0000256" key="1">
    <source>
        <dbReference type="ARBA" id="ARBA00001954"/>
    </source>
</evidence>
<evidence type="ECO:0000256" key="5">
    <source>
        <dbReference type="ARBA" id="ARBA00022964"/>
    </source>
</evidence>
<evidence type="ECO:0000256" key="6">
    <source>
        <dbReference type="ARBA" id="ARBA00023002"/>
    </source>
</evidence>
<keyword evidence="6 8" id="KW-0560">Oxidoreductase</keyword>
<sequence length="287" mass="32888">MFEWIQKNSQFFLPPVCNKCMYATQMKCFFVGGPNVRKDYHIEEGPEFFYMVKGDMCLKVVEQNKHKDVIIKEGEVFMLPPRIPHSPQRKENTVGLVIERARDKTEKDCLRYFVEKEGSPTSEVLYEKWFHCEDLGPQLAAIVKEYFDTVQYKTGVPLPDSIPKPEDCPFKVDEERKLMTPFSLKQWLAENETKLCEQGAADLFDFMLPGGTEVKVYGKGEQHGVVKDAEILFWVLHGDCVVTDGGACKDYPISRDDTLWLPANTSYKLKVTEKDSKVLSIFMGSPA</sequence>
<dbReference type="InterPro" id="IPR010329">
    <property type="entry name" value="3hydroanth_dOase"/>
</dbReference>
<feature type="binding site" evidence="8">
    <location>
        <position position="37"/>
    </location>
    <ligand>
        <name>O2</name>
        <dbReference type="ChEBI" id="CHEBI:15379"/>
    </ligand>
</feature>
<keyword evidence="5 8" id="KW-0223">Dioxygenase</keyword>
<keyword evidence="10" id="KW-1185">Reference proteome</keyword>
<dbReference type="Proteomes" id="UP000593567">
    <property type="component" value="Unassembled WGS sequence"/>
</dbReference>
<keyword evidence="3 8" id="KW-0662">Pyridine nucleotide biosynthesis</keyword>
<dbReference type="EC" id="1.13.11.6" evidence="8"/>
<comment type="function">
    <text evidence="2 8">Catalyzes the oxidative ring opening of 3-hydroxyanthranilate to 2-amino-3-carboxymuconate semialdehyde, which spontaneously cyclizes to quinolinate.</text>
</comment>
<dbReference type="GO" id="GO:0008198">
    <property type="term" value="F:ferrous iron binding"/>
    <property type="evidence" value="ECO:0007669"/>
    <property type="project" value="UniProtKB-UniRule"/>
</dbReference>
<comment type="caution">
    <text evidence="9">The sequence shown here is derived from an EMBL/GenBank/DDBJ whole genome shotgun (WGS) entry which is preliminary data.</text>
</comment>
<organism evidence="9 10">
    <name type="scientific">Bugula neritina</name>
    <name type="common">Brown bryozoan</name>
    <name type="synonym">Sertularia neritina</name>
    <dbReference type="NCBI Taxonomy" id="10212"/>
    <lineage>
        <taxon>Eukaryota</taxon>
        <taxon>Metazoa</taxon>
        <taxon>Spiralia</taxon>
        <taxon>Lophotrochozoa</taxon>
        <taxon>Bryozoa</taxon>
        <taxon>Gymnolaemata</taxon>
        <taxon>Cheilostomatida</taxon>
        <taxon>Flustrina</taxon>
        <taxon>Buguloidea</taxon>
        <taxon>Bugulidae</taxon>
        <taxon>Bugula</taxon>
    </lineage>
</organism>
<feature type="binding site" evidence="8">
    <location>
        <position position="99"/>
    </location>
    <ligand>
        <name>substrate</name>
    </ligand>
</feature>
<dbReference type="PANTHER" id="PTHR15497:SF1">
    <property type="entry name" value="3-HYDROXYANTHRANILATE 3,4-DIOXYGENASE"/>
    <property type="match status" value="1"/>
</dbReference>
<dbReference type="GO" id="GO:0000334">
    <property type="term" value="F:3-hydroxyanthranilate 3,4-dioxygenase activity"/>
    <property type="evidence" value="ECO:0007669"/>
    <property type="project" value="UniProtKB-UniRule"/>
</dbReference>
<feature type="region of interest" description="Domain A (catalytic)" evidence="8">
    <location>
        <begin position="1"/>
        <end position="168"/>
    </location>
</feature>
<keyword evidence="8" id="KW-0963">Cytoplasm</keyword>
<comment type="pathway">
    <text evidence="8">Cofactor biosynthesis; NAD(+) biosynthesis; quinolinate from L-kynurenine: step 3/3.</text>
</comment>
<evidence type="ECO:0000256" key="4">
    <source>
        <dbReference type="ARBA" id="ARBA00022723"/>
    </source>
</evidence>
<evidence type="ECO:0000256" key="3">
    <source>
        <dbReference type="ARBA" id="ARBA00022642"/>
    </source>
</evidence>
<reference evidence="9" key="1">
    <citation type="submission" date="2020-06" db="EMBL/GenBank/DDBJ databases">
        <title>Draft genome of Bugula neritina, a colonial animal packing powerful symbionts and potential medicines.</title>
        <authorList>
            <person name="Rayko M."/>
        </authorList>
    </citation>
    <scope>NUCLEOTIDE SEQUENCE [LARGE SCALE GENOMIC DNA]</scope>
    <source>
        <strain evidence="9">Kwan_BN1</strain>
    </source>
</reference>
<comment type="similarity">
    <text evidence="8">Belongs to the 3-HAO family.</text>
</comment>
<dbReference type="UniPathway" id="UPA00253">
    <property type="reaction ID" value="UER00330"/>
</dbReference>
<evidence type="ECO:0000256" key="7">
    <source>
        <dbReference type="ARBA" id="ARBA00023004"/>
    </source>
</evidence>
<comment type="cofactor">
    <cofactor evidence="1 8">
        <name>Fe(2+)</name>
        <dbReference type="ChEBI" id="CHEBI:29033"/>
    </cofactor>
</comment>
<protein>
    <recommendedName>
        <fullName evidence="8">3-hydroxyanthranilate 3,4-dioxygenase</fullName>
        <ecNumber evidence="8">1.13.11.6</ecNumber>
    </recommendedName>
    <alternativeName>
        <fullName evidence="8">3-hydroxyanthranilate oxygenase</fullName>
        <shortName evidence="8">3-HAO</shortName>
    </alternativeName>
    <alternativeName>
        <fullName evidence="8">3-hydroxyanthranilic acid dioxygenase</fullName>
        <shortName evidence="8">HAD</shortName>
    </alternativeName>
</protein>
<feature type="binding site" evidence="8">
    <location>
        <position position="41"/>
    </location>
    <ligand>
        <name>Fe cation</name>
        <dbReference type="ChEBI" id="CHEBI:24875"/>
        <note>catalytic</note>
    </ligand>
</feature>
<dbReference type="SUPFAM" id="SSF51182">
    <property type="entry name" value="RmlC-like cupins"/>
    <property type="match status" value="2"/>
</dbReference>
<dbReference type="AlphaFoldDB" id="A0A7J7JN35"/>
<dbReference type="InterPro" id="IPR011051">
    <property type="entry name" value="RmlC_Cupin_sf"/>
</dbReference>
<comment type="caution">
    <text evidence="8">Lacks conserved residue(s) required for the propagation of feature annotation.</text>
</comment>
<proteinExistence type="inferred from homology"/>
<feature type="binding site" evidence="8">
    <location>
        <position position="85"/>
    </location>
    <ligand>
        <name>Fe cation</name>
        <dbReference type="ChEBI" id="CHEBI:24875"/>
        <note>catalytic</note>
    </ligand>
</feature>
<dbReference type="InterPro" id="IPR014710">
    <property type="entry name" value="RmlC-like_jellyroll"/>
</dbReference>
<feature type="binding site" evidence="8">
    <location>
        <position position="47"/>
    </location>
    <ligand>
        <name>substrate</name>
    </ligand>
</feature>
<dbReference type="GO" id="GO:0043420">
    <property type="term" value="P:anthranilate metabolic process"/>
    <property type="evidence" value="ECO:0007669"/>
    <property type="project" value="UniProtKB-UniRule"/>
</dbReference>
<feature type="region of interest" description="Domain B" evidence="8">
    <location>
        <begin position="168"/>
        <end position="287"/>
    </location>
</feature>
<evidence type="ECO:0000313" key="10">
    <source>
        <dbReference type="Proteomes" id="UP000593567"/>
    </source>
</evidence>
<feature type="binding site" evidence="8">
    <location>
        <position position="89"/>
    </location>
    <ligand>
        <name>substrate</name>
    </ligand>
</feature>
<dbReference type="EMBL" id="VXIV02002034">
    <property type="protein sequence ID" value="KAF6027739.1"/>
    <property type="molecule type" value="Genomic_DNA"/>
</dbReference>
<gene>
    <name evidence="9" type="ORF">EB796_013962</name>
</gene>
<keyword evidence="4 8" id="KW-0479">Metal-binding</keyword>
<dbReference type="OrthoDB" id="204928at2759"/>